<keyword evidence="15" id="KW-0186">Copper</keyword>
<evidence type="ECO:0000256" key="7">
    <source>
        <dbReference type="ARBA" id="ARBA00022475"/>
    </source>
</evidence>
<dbReference type="InterPro" id="IPR002429">
    <property type="entry name" value="CcO_II-like_C"/>
</dbReference>
<dbReference type="Gene3D" id="2.60.40.420">
    <property type="entry name" value="Cupredoxins - blue copper proteins"/>
    <property type="match status" value="1"/>
</dbReference>
<evidence type="ECO:0000256" key="19">
    <source>
        <dbReference type="ARBA" id="ARBA00031399"/>
    </source>
</evidence>
<dbReference type="GO" id="GO:0016491">
    <property type="term" value="F:oxidoreductase activity"/>
    <property type="evidence" value="ECO:0007669"/>
    <property type="project" value="InterPro"/>
</dbReference>
<organism evidence="25 26">
    <name type="scientific">Actinacidiphila alni</name>
    <dbReference type="NCBI Taxonomy" id="380248"/>
    <lineage>
        <taxon>Bacteria</taxon>
        <taxon>Bacillati</taxon>
        <taxon>Actinomycetota</taxon>
        <taxon>Actinomycetes</taxon>
        <taxon>Kitasatosporales</taxon>
        <taxon>Streptomycetaceae</taxon>
        <taxon>Actinacidiphila</taxon>
    </lineage>
</organism>
<dbReference type="STRING" id="380248.SAMN05216251_10726"/>
<evidence type="ECO:0000256" key="17">
    <source>
        <dbReference type="ARBA" id="ARBA00024688"/>
    </source>
</evidence>
<comment type="cofactor">
    <cofactor evidence="1">
        <name>Cu cation</name>
        <dbReference type="ChEBI" id="CHEBI:23378"/>
    </cofactor>
</comment>
<dbReference type="RefSeq" id="WP_093713711.1">
    <property type="nucleotide sequence ID" value="NZ_FONG01000007.1"/>
</dbReference>
<dbReference type="CDD" id="cd13919">
    <property type="entry name" value="CuRO_HCO_II_like_5"/>
    <property type="match status" value="1"/>
</dbReference>
<dbReference type="InterPro" id="IPR014222">
    <property type="entry name" value="Cyt_c_oxidase_su2"/>
</dbReference>
<evidence type="ECO:0000256" key="8">
    <source>
        <dbReference type="ARBA" id="ARBA00022660"/>
    </source>
</evidence>
<evidence type="ECO:0000256" key="2">
    <source>
        <dbReference type="ARBA" id="ARBA00001971"/>
    </source>
</evidence>
<feature type="region of interest" description="Disordered" evidence="22">
    <location>
        <begin position="1"/>
        <end position="23"/>
    </location>
</feature>
<evidence type="ECO:0000256" key="6">
    <source>
        <dbReference type="ARBA" id="ARBA00022448"/>
    </source>
</evidence>
<evidence type="ECO:0000256" key="18">
    <source>
        <dbReference type="ARBA" id="ARBA00031389"/>
    </source>
</evidence>
<evidence type="ECO:0000256" key="1">
    <source>
        <dbReference type="ARBA" id="ARBA00001935"/>
    </source>
</evidence>
<keyword evidence="6" id="KW-0813">Transport</keyword>
<dbReference type="SUPFAM" id="SSF81464">
    <property type="entry name" value="Cytochrome c oxidase subunit II-like, transmembrane region"/>
    <property type="match status" value="1"/>
</dbReference>
<dbReference type="PANTHER" id="PTHR22888:SF9">
    <property type="entry name" value="CYTOCHROME C OXIDASE SUBUNIT 2"/>
    <property type="match status" value="1"/>
</dbReference>
<dbReference type="GO" id="GO:0042773">
    <property type="term" value="P:ATP synthesis coupled electron transport"/>
    <property type="evidence" value="ECO:0007669"/>
    <property type="project" value="TreeGrafter"/>
</dbReference>
<feature type="domain" description="Cytochrome oxidase subunit II copper A binding" evidence="24">
    <location>
        <begin position="146"/>
        <end position="302"/>
    </location>
</feature>
<comment type="similarity">
    <text evidence="4">Belongs to the cytochrome c oxidase subunit 2 family.</text>
</comment>
<dbReference type="InterPro" id="IPR001505">
    <property type="entry name" value="Copper_CuA"/>
</dbReference>
<sequence>MSPNGSDLPHGQNGVGGNPSSRRPMRRWLPRALAAGLVLATATGCSYKDYPRLGMPSPATEQAPRILALWQGSWAAALVTGCLVWGLILWSVIFHRRSRTKVEVPAQTRYNMPLEALYTIVPIIVIAVLFYFTARDESKILDTSKKPQHVINVVGFQWSWGFNYVEDVDGNPATPTGVPKELSEIPTNKLLMPAGAEGVYDVGTPASKNPDTGNPGPTLWLPKGESVRFVLTSRDVIHSFWIVPFLMKMDVIPGHTNVFEVTPSKEGTFLGKCAELCGVDHSRMLFNVKVVSPEEYKQHLKDLAAKGQTGYIPAGIATTGNAKNSEPKTT</sequence>
<evidence type="ECO:0000256" key="13">
    <source>
        <dbReference type="ARBA" id="ARBA00022982"/>
    </source>
</evidence>
<evidence type="ECO:0000313" key="25">
    <source>
        <dbReference type="EMBL" id="SFE97375.1"/>
    </source>
</evidence>
<evidence type="ECO:0000313" key="26">
    <source>
        <dbReference type="Proteomes" id="UP000199323"/>
    </source>
</evidence>
<keyword evidence="10" id="KW-0479">Metal-binding</keyword>
<gene>
    <name evidence="25" type="ORF">SAMN05216251_10726</name>
</gene>
<keyword evidence="8" id="KW-0679">Respiratory chain</keyword>
<dbReference type="PANTHER" id="PTHR22888">
    <property type="entry name" value="CYTOCHROME C OXIDASE, SUBUNIT II"/>
    <property type="match status" value="1"/>
</dbReference>
<dbReference type="GO" id="GO:0005507">
    <property type="term" value="F:copper ion binding"/>
    <property type="evidence" value="ECO:0007669"/>
    <property type="project" value="InterPro"/>
</dbReference>
<evidence type="ECO:0000256" key="16">
    <source>
        <dbReference type="ARBA" id="ARBA00023136"/>
    </source>
</evidence>
<comment type="subcellular location">
    <subcellularLocation>
        <location evidence="3">Cell membrane</location>
        <topology evidence="3">Multi-pass membrane protein</topology>
    </subcellularLocation>
</comment>
<evidence type="ECO:0000256" key="14">
    <source>
        <dbReference type="ARBA" id="ARBA00022989"/>
    </source>
</evidence>
<evidence type="ECO:0000256" key="12">
    <source>
        <dbReference type="ARBA" id="ARBA00022967"/>
    </source>
</evidence>
<accession>A0A1I2EWY2</accession>
<keyword evidence="11" id="KW-0732">Signal</keyword>
<reference evidence="25 26" key="1">
    <citation type="submission" date="2016-10" db="EMBL/GenBank/DDBJ databases">
        <authorList>
            <person name="de Groot N.N."/>
        </authorList>
    </citation>
    <scope>NUCLEOTIDE SEQUENCE [LARGE SCALE GENOMIC DNA]</scope>
    <source>
        <strain evidence="25 26">CGMCC 4.3510</strain>
    </source>
</reference>
<feature type="transmembrane region" description="Helical" evidence="23">
    <location>
        <begin position="116"/>
        <end position="134"/>
    </location>
</feature>
<dbReference type="Pfam" id="PF00116">
    <property type="entry name" value="COX2"/>
    <property type="match status" value="1"/>
</dbReference>
<keyword evidence="26" id="KW-1185">Reference proteome</keyword>
<protein>
    <recommendedName>
        <fullName evidence="21">Probable cytochrome c oxidase subunit 2</fullName>
        <ecNumber evidence="5">7.1.1.9</ecNumber>
    </recommendedName>
    <alternativeName>
        <fullName evidence="19">Cytochrome aa3 subunit 2</fullName>
    </alternativeName>
    <alternativeName>
        <fullName evidence="18">Cytochrome c oxidase polypeptide II</fullName>
    </alternativeName>
</protein>
<dbReference type="SUPFAM" id="SSF49503">
    <property type="entry name" value="Cupredoxins"/>
    <property type="match status" value="1"/>
</dbReference>
<dbReference type="OrthoDB" id="9781261at2"/>
<dbReference type="InterPro" id="IPR045187">
    <property type="entry name" value="CcO_II"/>
</dbReference>
<dbReference type="GO" id="GO:0004129">
    <property type="term" value="F:cytochrome-c oxidase activity"/>
    <property type="evidence" value="ECO:0007669"/>
    <property type="project" value="UniProtKB-EC"/>
</dbReference>
<dbReference type="PROSITE" id="PS50857">
    <property type="entry name" value="COX2_CUA"/>
    <property type="match status" value="1"/>
</dbReference>
<comment type="cofactor">
    <cofactor evidence="2">
        <name>heme</name>
        <dbReference type="ChEBI" id="CHEBI:30413"/>
    </cofactor>
</comment>
<dbReference type="FunFam" id="1.10.287.90:FF:000003">
    <property type="entry name" value="Cytochrome C oxidase subunit II"/>
    <property type="match status" value="1"/>
</dbReference>
<evidence type="ECO:0000259" key="24">
    <source>
        <dbReference type="PROSITE" id="PS50857"/>
    </source>
</evidence>
<dbReference type="NCBIfam" id="TIGR02866">
    <property type="entry name" value="CoxB"/>
    <property type="match status" value="1"/>
</dbReference>
<evidence type="ECO:0000256" key="15">
    <source>
        <dbReference type="ARBA" id="ARBA00023008"/>
    </source>
</evidence>
<evidence type="ECO:0000256" key="11">
    <source>
        <dbReference type="ARBA" id="ARBA00022729"/>
    </source>
</evidence>
<evidence type="ECO:0000256" key="10">
    <source>
        <dbReference type="ARBA" id="ARBA00022723"/>
    </source>
</evidence>
<evidence type="ECO:0000256" key="22">
    <source>
        <dbReference type="SAM" id="MobiDB-lite"/>
    </source>
</evidence>
<dbReference type="AlphaFoldDB" id="A0A1I2EWY2"/>
<evidence type="ECO:0000256" key="9">
    <source>
        <dbReference type="ARBA" id="ARBA00022692"/>
    </source>
</evidence>
<comment type="catalytic activity">
    <reaction evidence="20">
        <text>4 Fe(II)-[cytochrome c] + O2 + 8 H(+)(in) = 4 Fe(III)-[cytochrome c] + 2 H2O + 4 H(+)(out)</text>
        <dbReference type="Rhea" id="RHEA:11436"/>
        <dbReference type="Rhea" id="RHEA-COMP:10350"/>
        <dbReference type="Rhea" id="RHEA-COMP:14399"/>
        <dbReference type="ChEBI" id="CHEBI:15377"/>
        <dbReference type="ChEBI" id="CHEBI:15378"/>
        <dbReference type="ChEBI" id="CHEBI:15379"/>
        <dbReference type="ChEBI" id="CHEBI:29033"/>
        <dbReference type="ChEBI" id="CHEBI:29034"/>
        <dbReference type="EC" id="7.1.1.9"/>
    </reaction>
</comment>
<dbReference type="Proteomes" id="UP000199323">
    <property type="component" value="Unassembled WGS sequence"/>
</dbReference>
<keyword evidence="13" id="KW-0249">Electron transport</keyword>
<feature type="transmembrane region" description="Helical" evidence="23">
    <location>
        <begin position="74"/>
        <end position="95"/>
    </location>
</feature>
<dbReference type="Gene3D" id="1.10.287.90">
    <property type="match status" value="1"/>
</dbReference>
<keyword evidence="16 23" id="KW-0472">Membrane</keyword>
<name>A0A1I2EWY2_9ACTN</name>
<evidence type="ECO:0000256" key="4">
    <source>
        <dbReference type="ARBA" id="ARBA00007866"/>
    </source>
</evidence>
<dbReference type="EC" id="7.1.1.9" evidence="5"/>
<keyword evidence="7" id="KW-1003">Cell membrane</keyword>
<evidence type="ECO:0000256" key="23">
    <source>
        <dbReference type="SAM" id="Phobius"/>
    </source>
</evidence>
<evidence type="ECO:0000256" key="20">
    <source>
        <dbReference type="ARBA" id="ARBA00047816"/>
    </source>
</evidence>
<comment type="function">
    <text evidence="17">Subunits I and II form the functional core of the enzyme complex. Electrons originating in cytochrome c are transferred via heme a and Cu(A) to the binuclear center formed by heme a3 and Cu(B).</text>
</comment>
<dbReference type="PRINTS" id="PR01166">
    <property type="entry name" value="CYCOXIDASEII"/>
</dbReference>
<keyword evidence="14 23" id="KW-1133">Transmembrane helix</keyword>
<evidence type="ECO:0000256" key="5">
    <source>
        <dbReference type="ARBA" id="ARBA00012949"/>
    </source>
</evidence>
<keyword evidence="12" id="KW-1278">Translocase</keyword>
<evidence type="ECO:0000256" key="21">
    <source>
        <dbReference type="ARBA" id="ARBA00071034"/>
    </source>
</evidence>
<proteinExistence type="inferred from homology"/>
<dbReference type="GO" id="GO:0005886">
    <property type="term" value="C:plasma membrane"/>
    <property type="evidence" value="ECO:0007669"/>
    <property type="project" value="UniProtKB-SubCell"/>
</dbReference>
<dbReference type="InterPro" id="IPR036257">
    <property type="entry name" value="Cyt_c_oxidase_su2_TM_sf"/>
</dbReference>
<evidence type="ECO:0000256" key="3">
    <source>
        <dbReference type="ARBA" id="ARBA00004651"/>
    </source>
</evidence>
<dbReference type="PROSITE" id="PS00078">
    <property type="entry name" value="COX2"/>
    <property type="match status" value="1"/>
</dbReference>
<dbReference type="InterPro" id="IPR008972">
    <property type="entry name" value="Cupredoxin"/>
</dbReference>
<dbReference type="EMBL" id="FONG01000007">
    <property type="protein sequence ID" value="SFE97375.1"/>
    <property type="molecule type" value="Genomic_DNA"/>
</dbReference>
<keyword evidence="9 23" id="KW-0812">Transmembrane</keyword>